<reference evidence="3 4" key="1">
    <citation type="submission" date="2019-11" db="EMBL/GenBank/DDBJ databases">
        <title>Comparative genomics of hydrocarbon-degrading Desulfosarcina strains.</title>
        <authorList>
            <person name="Watanabe M."/>
            <person name="Kojima H."/>
            <person name="Fukui M."/>
        </authorList>
    </citation>
    <scope>NUCLEOTIDE SEQUENCE [LARGE SCALE GENOMIC DNA]</scope>
    <source>
        <strain evidence="3 4">PL12</strain>
    </source>
</reference>
<evidence type="ECO:0000313" key="3">
    <source>
        <dbReference type="EMBL" id="BBO71922.1"/>
    </source>
</evidence>
<feature type="compositionally biased region" description="Basic residues" evidence="1">
    <location>
        <begin position="62"/>
        <end position="85"/>
    </location>
</feature>
<dbReference type="Proteomes" id="UP000427906">
    <property type="component" value="Chromosome"/>
</dbReference>
<keyword evidence="4" id="KW-1185">Reference proteome</keyword>
<accession>A0A5K7YQ80</accession>
<evidence type="ECO:0000259" key="2">
    <source>
        <dbReference type="Pfam" id="PF08784"/>
    </source>
</evidence>
<dbReference type="InterPro" id="IPR036390">
    <property type="entry name" value="WH_DNA-bd_sf"/>
</dbReference>
<protein>
    <recommendedName>
        <fullName evidence="2">Replication protein A C-terminal domain-containing protein</fullName>
    </recommendedName>
</protein>
<dbReference type="KEGG" id="dalk:DSCA_58520"/>
<feature type="domain" description="Replication protein A C-terminal" evidence="2">
    <location>
        <begin position="54"/>
        <end position="144"/>
    </location>
</feature>
<sequence>MKDVQKELLAISTALSSLVKQVEKMAAAIEKGSGKAAPAKKVKAVKKAKAPAKKAAAVKKTAAPKKKAKAPVKKAKAAPKKRAAKKTAPAAAAPASGTTMLDNIFGMISKSRKGITVERLKKRTNLEARQVSNALYKLTKKGKIETLSRGVYIKKKK</sequence>
<dbReference type="AlphaFoldDB" id="A0A5K7YQ80"/>
<dbReference type="Pfam" id="PF08784">
    <property type="entry name" value="RPA_C"/>
    <property type="match status" value="1"/>
</dbReference>
<dbReference type="EMBL" id="AP021874">
    <property type="protein sequence ID" value="BBO71922.1"/>
    <property type="molecule type" value="Genomic_DNA"/>
</dbReference>
<feature type="region of interest" description="Disordered" evidence="1">
    <location>
        <begin position="51"/>
        <end position="94"/>
    </location>
</feature>
<gene>
    <name evidence="3" type="ORF">DSCA_58520</name>
</gene>
<dbReference type="RefSeq" id="WP_174784002.1">
    <property type="nucleotide sequence ID" value="NZ_AP021874.1"/>
</dbReference>
<dbReference type="InterPro" id="IPR014892">
    <property type="entry name" value="RPA_C"/>
</dbReference>
<evidence type="ECO:0000256" key="1">
    <source>
        <dbReference type="SAM" id="MobiDB-lite"/>
    </source>
</evidence>
<name>A0A5K7YQ80_9BACT</name>
<organism evidence="3 4">
    <name type="scientific">Desulfosarcina alkanivorans</name>
    <dbReference type="NCBI Taxonomy" id="571177"/>
    <lineage>
        <taxon>Bacteria</taxon>
        <taxon>Pseudomonadati</taxon>
        <taxon>Thermodesulfobacteriota</taxon>
        <taxon>Desulfobacteria</taxon>
        <taxon>Desulfobacterales</taxon>
        <taxon>Desulfosarcinaceae</taxon>
        <taxon>Desulfosarcina</taxon>
    </lineage>
</organism>
<dbReference type="SUPFAM" id="SSF46785">
    <property type="entry name" value="Winged helix' DNA-binding domain"/>
    <property type="match status" value="1"/>
</dbReference>
<evidence type="ECO:0000313" key="4">
    <source>
        <dbReference type="Proteomes" id="UP000427906"/>
    </source>
</evidence>
<proteinExistence type="predicted"/>